<evidence type="ECO:0000313" key="2">
    <source>
        <dbReference type="EMBL" id="CAH3186295.1"/>
    </source>
</evidence>
<keyword evidence="3" id="KW-1185">Reference proteome</keyword>
<name>A0ABN8S5I2_9CNID</name>
<feature type="compositionally biased region" description="Basic residues" evidence="1">
    <location>
        <begin position="149"/>
        <end position="161"/>
    </location>
</feature>
<feature type="compositionally biased region" description="Basic and acidic residues" evidence="1">
    <location>
        <begin position="246"/>
        <end position="289"/>
    </location>
</feature>
<gene>
    <name evidence="2" type="ORF">PLOB_00034560</name>
</gene>
<accession>A0ABN8S5I2</accession>
<proteinExistence type="predicted"/>
<feature type="compositionally biased region" description="Basic and acidic residues" evidence="1">
    <location>
        <begin position="110"/>
        <end position="127"/>
    </location>
</feature>
<dbReference type="Proteomes" id="UP001159405">
    <property type="component" value="Unassembled WGS sequence"/>
</dbReference>
<reference evidence="2 3" key="1">
    <citation type="submission" date="2022-05" db="EMBL/GenBank/DDBJ databases">
        <authorList>
            <consortium name="Genoscope - CEA"/>
            <person name="William W."/>
        </authorList>
    </citation>
    <scope>NUCLEOTIDE SEQUENCE [LARGE SCALE GENOMIC DNA]</scope>
</reference>
<dbReference type="EMBL" id="CALNXK010000473">
    <property type="protein sequence ID" value="CAH3186295.1"/>
    <property type="molecule type" value="Genomic_DNA"/>
</dbReference>
<feature type="region of interest" description="Disordered" evidence="1">
    <location>
        <begin position="246"/>
        <end position="341"/>
    </location>
</feature>
<protein>
    <submittedName>
        <fullName evidence="2">Uncharacterized protein</fullName>
    </submittedName>
</protein>
<evidence type="ECO:0000256" key="1">
    <source>
        <dbReference type="SAM" id="MobiDB-lite"/>
    </source>
</evidence>
<feature type="compositionally biased region" description="Basic and acidic residues" evidence="1">
    <location>
        <begin position="177"/>
        <end position="199"/>
    </location>
</feature>
<comment type="caution">
    <text evidence="2">The sequence shown here is derived from an EMBL/GenBank/DDBJ whole genome shotgun (WGS) entry which is preliminary data.</text>
</comment>
<evidence type="ECO:0000313" key="3">
    <source>
        <dbReference type="Proteomes" id="UP001159405"/>
    </source>
</evidence>
<sequence length="341" mass="38892">EKANQRERQKKHDMEKTARQSRKRVFYNRFIQSKDLSSKSAEDMACIFGQRSKSAPGTPQDYSEVVINLKGEESDESTSSCPPPAIHGVKTITSGQSIQEYFEKKMKEIKAAREGKAAGQEMNKEEQASADEIQGNNSANPENCGKESKLRKKKEKGRKRKFSTENPEPQSEEVITEVDKDERSAKKKKKNEDLDVKLEESEDVVVVQEARKVEKKNRKRKEKKAKMTDSEICDVGVIQSDSKECSTMKDVKPIKGKDKICKNKDKNISHVEKSVIKDKKVKLEKPRDISEEEESKNNNGKKGKKGRSCISHDLANVEFVAKKDRKKKKKKDKSKEGKKRE</sequence>
<feature type="region of interest" description="Disordered" evidence="1">
    <location>
        <begin position="69"/>
        <end position="89"/>
    </location>
</feature>
<feature type="compositionally biased region" description="Basic and acidic residues" evidence="1">
    <location>
        <begin position="1"/>
        <end position="18"/>
    </location>
</feature>
<feature type="region of interest" description="Disordered" evidence="1">
    <location>
        <begin position="110"/>
        <end position="201"/>
    </location>
</feature>
<feature type="region of interest" description="Disordered" evidence="1">
    <location>
        <begin position="1"/>
        <end position="22"/>
    </location>
</feature>
<feature type="compositionally biased region" description="Basic residues" evidence="1">
    <location>
        <begin position="323"/>
        <end position="332"/>
    </location>
</feature>
<feature type="non-terminal residue" evidence="2">
    <location>
        <position position="1"/>
    </location>
</feature>
<organism evidence="2 3">
    <name type="scientific">Porites lobata</name>
    <dbReference type="NCBI Taxonomy" id="104759"/>
    <lineage>
        <taxon>Eukaryota</taxon>
        <taxon>Metazoa</taxon>
        <taxon>Cnidaria</taxon>
        <taxon>Anthozoa</taxon>
        <taxon>Hexacorallia</taxon>
        <taxon>Scleractinia</taxon>
        <taxon>Fungiina</taxon>
        <taxon>Poritidae</taxon>
        <taxon>Porites</taxon>
    </lineage>
</organism>